<accession>A0A7I8IH28</accession>
<feature type="compositionally biased region" description="Basic and acidic residues" evidence="2">
    <location>
        <begin position="40"/>
        <end position="54"/>
    </location>
</feature>
<dbReference type="PANTHER" id="PTHR33083:SF123">
    <property type="entry name" value="EXPRESSED PROTEIN"/>
    <property type="match status" value="1"/>
</dbReference>
<sequence length="202" mass="21658">MASLPSSLRNRNGFSSMRFLGVLKQQESPTGGQNGGAGLGRHEDGGSGEDRVLELEESDVVWSPACFSDQSESHSPWTLPVPTRRSPRRRRAAPPLPCLHREPGPSAPLPRRPRAPERAPLHAGEVRALGGAGRGAGAACAAAEAVVRPVGVCHHRYGAPHLIVARSHSTTFSVFEGVGRTLKGRDLRRVRNAVFQKTGFLE</sequence>
<dbReference type="GO" id="GO:0010150">
    <property type="term" value="P:leaf senescence"/>
    <property type="evidence" value="ECO:0007669"/>
    <property type="project" value="UniProtKB-ARBA"/>
</dbReference>
<dbReference type="EMBL" id="LR743589">
    <property type="protein sequence ID" value="CAA2616689.1"/>
    <property type="molecule type" value="Genomic_DNA"/>
</dbReference>
<dbReference type="Pfam" id="PF04520">
    <property type="entry name" value="Senescence_reg"/>
    <property type="match status" value="1"/>
</dbReference>
<reference evidence="3 4" key="1">
    <citation type="submission" date="2019-12" db="EMBL/GenBank/DDBJ databases">
        <authorList>
            <person name="Scholz U."/>
            <person name="Mascher M."/>
            <person name="Fiebig A."/>
        </authorList>
    </citation>
    <scope>NUCLEOTIDE SEQUENCE</scope>
</reference>
<keyword evidence="4" id="KW-1185">Reference proteome</keyword>
<name>A0A7I8IH28_SPIIN</name>
<dbReference type="EMBL" id="CACRZD030000002">
    <property type="protein sequence ID" value="CAA6656363.1"/>
    <property type="molecule type" value="Genomic_DNA"/>
</dbReference>
<organism evidence="3">
    <name type="scientific">Spirodela intermedia</name>
    <name type="common">Intermediate duckweed</name>
    <dbReference type="NCBI Taxonomy" id="51605"/>
    <lineage>
        <taxon>Eukaryota</taxon>
        <taxon>Viridiplantae</taxon>
        <taxon>Streptophyta</taxon>
        <taxon>Embryophyta</taxon>
        <taxon>Tracheophyta</taxon>
        <taxon>Spermatophyta</taxon>
        <taxon>Magnoliopsida</taxon>
        <taxon>Liliopsida</taxon>
        <taxon>Araceae</taxon>
        <taxon>Lemnoideae</taxon>
        <taxon>Spirodela</taxon>
    </lineage>
</organism>
<evidence type="ECO:0000313" key="4">
    <source>
        <dbReference type="Proteomes" id="UP001189122"/>
    </source>
</evidence>
<proteinExistence type="inferred from homology"/>
<dbReference type="AlphaFoldDB" id="A0A7I8IH28"/>
<evidence type="ECO:0000313" key="3">
    <source>
        <dbReference type="EMBL" id="CAA2616689.1"/>
    </source>
</evidence>
<dbReference type="InterPro" id="IPR007608">
    <property type="entry name" value="Senescence_reg_S40"/>
</dbReference>
<evidence type="ECO:0000256" key="2">
    <source>
        <dbReference type="SAM" id="MobiDB-lite"/>
    </source>
</evidence>
<evidence type="ECO:0000256" key="1">
    <source>
        <dbReference type="ARBA" id="ARBA00034773"/>
    </source>
</evidence>
<protein>
    <submittedName>
        <fullName evidence="3">Uncharacterized protein</fullName>
    </submittedName>
</protein>
<comment type="similarity">
    <text evidence="1">Belongs to the senescence regulator S40 family.</text>
</comment>
<feature type="region of interest" description="Disordered" evidence="2">
    <location>
        <begin position="67"/>
        <end position="116"/>
    </location>
</feature>
<dbReference type="Proteomes" id="UP001189122">
    <property type="component" value="Unassembled WGS sequence"/>
</dbReference>
<gene>
    <name evidence="3" type="ORF">SI7747_02002903</name>
</gene>
<dbReference type="PANTHER" id="PTHR33083">
    <property type="entry name" value="EXPRESSED PROTEIN"/>
    <property type="match status" value="1"/>
</dbReference>
<feature type="region of interest" description="Disordered" evidence="2">
    <location>
        <begin position="19"/>
        <end position="54"/>
    </location>
</feature>